<accession>A0A076L100</accession>
<dbReference type="EMBL" id="KF433807">
    <property type="protein sequence ID" value="AII98128.1"/>
    <property type="molecule type" value="mRNA"/>
</dbReference>
<name>A0A076L100_NEPPI</name>
<dbReference type="AlphaFoldDB" id="A0A076L100"/>
<protein>
    <submittedName>
        <fullName evidence="2">BLTX832</fullName>
    </submittedName>
</protein>
<feature type="signal peptide" evidence="1">
    <location>
        <begin position="1"/>
        <end position="24"/>
    </location>
</feature>
<sequence>MSKLQKAIFVLVICTLVVILPASARKPPFNGSIFGKRFVRDMDVDNRGSGDFRHPACEYVYDACNQWYMNGQDSQ</sequence>
<reference evidence="2" key="1">
    <citation type="submission" date="2013-07" db="EMBL/GenBank/DDBJ databases">
        <title>Nephila pilipes venom gland.</title>
        <authorList>
            <person name="Huo L.J."/>
        </authorList>
    </citation>
    <scope>NUCLEOTIDE SEQUENCE</scope>
    <source>
        <tissue evidence="2">Venom gland</tissue>
    </source>
</reference>
<evidence type="ECO:0000313" key="2">
    <source>
        <dbReference type="EMBL" id="AII98128.1"/>
    </source>
</evidence>
<keyword evidence="1" id="KW-0732">Signal</keyword>
<feature type="chain" id="PRO_5001714339" evidence="1">
    <location>
        <begin position="25"/>
        <end position="75"/>
    </location>
</feature>
<evidence type="ECO:0000256" key="1">
    <source>
        <dbReference type="SAM" id="SignalP"/>
    </source>
</evidence>
<proteinExistence type="evidence at transcript level"/>
<organism evidence="2">
    <name type="scientific">Nephila pilipes</name>
    <name type="common">Giant wood spider</name>
    <name type="synonym">Nephila maculata</name>
    <dbReference type="NCBI Taxonomy" id="299642"/>
    <lineage>
        <taxon>Eukaryota</taxon>
        <taxon>Metazoa</taxon>
        <taxon>Ecdysozoa</taxon>
        <taxon>Arthropoda</taxon>
        <taxon>Chelicerata</taxon>
        <taxon>Arachnida</taxon>
        <taxon>Araneae</taxon>
        <taxon>Araneomorphae</taxon>
        <taxon>Entelegynae</taxon>
        <taxon>Araneoidea</taxon>
        <taxon>Nephilidae</taxon>
        <taxon>Nephila</taxon>
    </lineage>
</organism>